<dbReference type="AlphaFoldDB" id="A0A0E9SK78"/>
<protein>
    <submittedName>
        <fullName evidence="2">Uncharacterized protein</fullName>
    </submittedName>
</protein>
<keyword evidence="1" id="KW-0472">Membrane</keyword>
<feature type="transmembrane region" description="Helical" evidence="1">
    <location>
        <begin position="20"/>
        <end position="37"/>
    </location>
</feature>
<keyword evidence="1" id="KW-1133">Transmembrane helix</keyword>
<evidence type="ECO:0000313" key="2">
    <source>
        <dbReference type="EMBL" id="JAH40898.1"/>
    </source>
</evidence>
<organism evidence="2">
    <name type="scientific">Anguilla anguilla</name>
    <name type="common">European freshwater eel</name>
    <name type="synonym">Muraena anguilla</name>
    <dbReference type="NCBI Taxonomy" id="7936"/>
    <lineage>
        <taxon>Eukaryota</taxon>
        <taxon>Metazoa</taxon>
        <taxon>Chordata</taxon>
        <taxon>Craniata</taxon>
        <taxon>Vertebrata</taxon>
        <taxon>Euteleostomi</taxon>
        <taxon>Actinopterygii</taxon>
        <taxon>Neopterygii</taxon>
        <taxon>Teleostei</taxon>
        <taxon>Anguilliformes</taxon>
        <taxon>Anguillidae</taxon>
        <taxon>Anguilla</taxon>
    </lineage>
</organism>
<reference evidence="2" key="1">
    <citation type="submission" date="2014-11" db="EMBL/GenBank/DDBJ databases">
        <authorList>
            <person name="Amaro Gonzalez C."/>
        </authorList>
    </citation>
    <scope>NUCLEOTIDE SEQUENCE</scope>
</reference>
<reference evidence="2" key="2">
    <citation type="journal article" date="2015" name="Fish Shellfish Immunol.">
        <title>Early steps in the European eel (Anguilla anguilla)-Vibrio vulnificus interaction in the gills: Role of the RtxA13 toxin.</title>
        <authorList>
            <person name="Callol A."/>
            <person name="Pajuelo D."/>
            <person name="Ebbesson L."/>
            <person name="Teles M."/>
            <person name="MacKenzie S."/>
            <person name="Amaro C."/>
        </authorList>
    </citation>
    <scope>NUCLEOTIDE SEQUENCE</scope>
</reference>
<proteinExistence type="predicted"/>
<evidence type="ECO:0000256" key="1">
    <source>
        <dbReference type="SAM" id="Phobius"/>
    </source>
</evidence>
<sequence>MLELQTYLYTVAPFWGIKYKWMIGYSAVFLASCVLLHH</sequence>
<dbReference type="EMBL" id="GBXM01067679">
    <property type="protein sequence ID" value="JAH40898.1"/>
    <property type="molecule type" value="Transcribed_RNA"/>
</dbReference>
<keyword evidence="1" id="KW-0812">Transmembrane</keyword>
<accession>A0A0E9SK78</accession>
<name>A0A0E9SK78_ANGAN</name>